<feature type="compositionally biased region" description="Low complexity" evidence="10">
    <location>
        <begin position="284"/>
        <end position="303"/>
    </location>
</feature>
<dbReference type="GO" id="GO:0032153">
    <property type="term" value="C:cell division site"/>
    <property type="evidence" value="ECO:0007669"/>
    <property type="project" value="UniProtKB-UniRule"/>
</dbReference>
<keyword evidence="6 9" id="KW-1133">Transmembrane helix</keyword>
<dbReference type="InterPro" id="IPR034746">
    <property type="entry name" value="POTRA"/>
</dbReference>
<comment type="similarity">
    <text evidence="9">Belongs to the FtsQ/DivIB family. FtsQ subfamily.</text>
</comment>
<evidence type="ECO:0000256" key="5">
    <source>
        <dbReference type="ARBA" id="ARBA00022692"/>
    </source>
</evidence>
<dbReference type="EMBL" id="CAMXCS010000001">
    <property type="protein sequence ID" value="CAI3939201.1"/>
    <property type="molecule type" value="Genomic_DNA"/>
</dbReference>
<dbReference type="Gene3D" id="3.10.20.310">
    <property type="entry name" value="membrane protein fhac"/>
    <property type="match status" value="1"/>
</dbReference>
<dbReference type="EMBL" id="CAMXCM010000001">
    <property type="protein sequence ID" value="CAI3922232.1"/>
    <property type="molecule type" value="Genomic_DNA"/>
</dbReference>
<comment type="caution">
    <text evidence="12">The sequence shown here is derived from an EMBL/GenBank/DDBJ whole genome shotgun (WGS) entry which is preliminary data.</text>
</comment>
<keyword evidence="4 9" id="KW-0132">Cell division</keyword>
<evidence type="ECO:0000313" key="13">
    <source>
        <dbReference type="EMBL" id="CAI3939201.1"/>
    </source>
</evidence>
<sequence length="303" mass="34236">MSYLKKRPEHQNDRPSKSKIALLRSKRLLRPFILLLIIIGFFIGGGWLVFKMAGDQHFSVIQEKVANILPMKITKILITGCNLTSEQDVKEALGIQVGDSIFNFSVQDAQDRLNDLPFVDHALLKRQLPNTIIIHITERTPFAVWQFNHHFKLIDRKGEIVNDHGMSGKDGKAFLQLPLVVGYGANTSASELIDILSSQPEIKQHVVAAVRVGNRRWNLDLKNGTVVLLPENQELPALQRLNRLQKELQILDRPIKTIDLRLADRLIIQEDKSFLNKPKDTDNPDNLNNSDNSNNTSAPSSAH</sequence>
<feature type="region of interest" description="Disordered" evidence="10">
    <location>
        <begin position="275"/>
        <end position="303"/>
    </location>
</feature>
<dbReference type="GO" id="GO:0090529">
    <property type="term" value="P:cell septum assembly"/>
    <property type="evidence" value="ECO:0007669"/>
    <property type="project" value="InterPro"/>
</dbReference>
<name>A0A9W4X5H0_9PROT</name>
<dbReference type="PANTHER" id="PTHR35851:SF1">
    <property type="entry name" value="CELL DIVISION PROTEIN FTSQ"/>
    <property type="match status" value="1"/>
</dbReference>
<evidence type="ECO:0000313" key="15">
    <source>
        <dbReference type="Proteomes" id="UP001154259"/>
    </source>
</evidence>
<dbReference type="RefSeq" id="WP_271789420.1">
    <property type="nucleotide sequence ID" value="NZ_CAMXCJ010000001.1"/>
</dbReference>
<gene>
    <name evidence="9" type="primary">ftsQ</name>
    <name evidence="13" type="ORF">R53529_LOCUS1008</name>
    <name evidence="12" type="ORF">R53530_LOCUS92</name>
</gene>
<evidence type="ECO:0000256" key="2">
    <source>
        <dbReference type="ARBA" id="ARBA00022475"/>
    </source>
</evidence>
<keyword evidence="8 9" id="KW-0131">Cell cycle</keyword>
<reference evidence="12" key="1">
    <citation type="submission" date="2022-10" db="EMBL/GenBank/DDBJ databases">
        <authorList>
            <person name="Botero Cardona J."/>
        </authorList>
    </citation>
    <scope>NUCLEOTIDE SEQUENCE</scope>
    <source>
        <strain evidence="12">LMG 31819</strain>
        <strain evidence="13">R-53529</strain>
    </source>
</reference>
<evidence type="ECO:0000313" key="12">
    <source>
        <dbReference type="EMBL" id="CAI3922232.1"/>
    </source>
</evidence>
<dbReference type="GeneID" id="83711133"/>
<dbReference type="AlphaFoldDB" id="A0A9W4X5H0"/>
<keyword evidence="2 9" id="KW-1003">Cell membrane</keyword>
<evidence type="ECO:0000313" key="14">
    <source>
        <dbReference type="Proteomes" id="UP001154255"/>
    </source>
</evidence>
<evidence type="ECO:0000256" key="3">
    <source>
        <dbReference type="ARBA" id="ARBA00022519"/>
    </source>
</evidence>
<keyword evidence="3 9" id="KW-0997">Cell inner membrane</keyword>
<accession>A0A9W4X5H0</accession>
<dbReference type="InterPro" id="IPR045335">
    <property type="entry name" value="FtsQ_C_sf"/>
</dbReference>
<keyword evidence="5 9" id="KW-0812">Transmembrane</keyword>
<dbReference type="Proteomes" id="UP001154259">
    <property type="component" value="Unassembled WGS sequence"/>
</dbReference>
<dbReference type="Pfam" id="PF03799">
    <property type="entry name" value="FtsQ_DivIB_C"/>
    <property type="match status" value="1"/>
</dbReference>
<dbReference type="InterPro" id="IPR013685">
    <property type="entry name" value="POTRA_FtsQ_type"/>
</dbReference>
<dbReference type="HAMAP" id="MF_00911">
    <property type="entry name" value="FtsQ_subfam"/>
    <property type="match status" value="1"/>
</dbReference>
<dbReference type="GO" id="GO:0005886">
    <property type="term" value="C:plasma membrane"/>
    <property type="evidence" value="ECO:0007669"/>
    <property type="project" value="UniProtKB-SubCell"/>
</dbReference>
<keyword evidence="7 9" id="KW-0472">Membrane</keyword>
<evidence type="ECO:0000256" key="1">
    <source>
        <dbReference type="ARBA" id="ARBA00004370"/>
    </source>
</evidence>
<dbReference type="InterPro" id="IPR005548">
    <property type="entry name" value="Cell_div_FtsQ/DivIB_C"/>
</dbReference>
<evidence type="ECO:0000256" key="8">
    <source>
        <dbReference type="ARBA" id="ARBA00023306"/>
    </source>
</evidence>
<dbReference type="Gene3D" id="3.40.50.11690">
    <property type="entry name" value="Cell division protein FtsQ/DivIB"/>
    <property type="match status" value="1"/>
</dbReference>
<feature type="domain" description="POTRA" evidence="11">
    <location>
        <begin position="71"/>
        <end position="139"/>
    </location>
</feature>
<protein>
    <recommendedName>
        <fullName evidence="9">Cell division protein FtsQ</fullName>
    </recommendedName>
</protein>
<keyword evidence="15" id="KW-1185">Reference proteome</keyword>
<evidence type="ECO:0000256" key="9">
    <source>
        <dbReference type="HAMAP-Rule" id="MF_00911"/>
    </source>
</evidence>
<organism evidence="12 14">
    <name type="scientific">Commensalibacter communis</name>
    <dbReference type="NCBI Taxonomy" id="2972786"/>
    <lineage>
        <taxon>Bacteria</taxon>
        <taxon>Pseudomonadati</taxon>
        <taxon>Pseudomonadota</taxon>
        <taxon>Alphaproteobacteria</taxon>
        <taxon>Acetobacterales</taxon>
        <taxon>Acetobacteraceae</taxon>
    </lineage>
</organism>
<dbReference type="InterPro" id="IPR026579">
    <property type="entry name" value="FtsQ"/>
</dbReference>
<evidence type="ECO:0000256" key="10">
    <source>
        <dbReference type="SAM" id="MobiDB-lite"/>
    </source>
</evidence>
<dbReference type="GO" id="GO:0043093">
    <property type="term" value="P:FtsZ-dependent cytokinesis"/>
    <property type="evidence" value="ECO:0007669"/>
    <property type="project" value="UniProtKB-UniRule"/>
</dbReference>
<dbReference type="PROSITE" id="PS51779">
    <property type="entry name" value="POTRA"/>
    <property type="match status" value="1"/>
</dbReference>
<dbReference type="Pfam" id="PF08478">
    <property type="entry name" value="POTRA_1"/>
    <property type="match status" value="1"/>
</dbReference>
<evidence type="ECO:0000256" key="4">
    <source>
        <dbReference type="ARBA" id="ARBA00022618"/>
    </source>
</evidence>
<comment type="subcellular location">
    <subcellularLocation>
        <location evidence="9">Cell inner membrane</location>
        <topology evidence="9">Single-pass type II membrane protein</topology>
    </subcellularLocation>
    <subcellularLocation>
        <location evidence="1">Membrane</location>
    </subcellularLocation>
    <text evidence="9">Localizes to the division septum.</text>
</comment>
<comment type="function">
    <text evidence="9">Essential cell division protein.</text>
</comment>
<dbReference type="PANTHER" id="PTHR35851">
    <property type="entry name" value="CELL DIVISION PROTEIN FTSQ"/>
    <property type="match status" value="1"/>
</dbReference>
<evidence type="ECO:0000256" key="6">
    <source>
        <dbReference type="ARBA" id="ARBA00022989"/>
    </source>
</evidence>
<proteinExistence type="inferred from homology"/>
<evidence type="ECO:0000256" key="7">
    <source>
        <dbReference type="ARBA" id="ARBA00023136"/>
    </source>
</evidence>
<dbReference type="Proteomes" id="UP001154255">
    <property type="component" value="Unassembled WGS sequence"/>
</dbReference>
<evidence type="ECO:0000259" key="11">
    <source>
        <dbReference type="PROSITE" id="PS51779"/>
    </source>
</evidence>
<feature type="transmembrane region" description="Helical" evidence="9">
    <location>
        <begin position="28"/>
        <end position="50"/>
    </location>
</feature>